<dbReference type="EMBL" id="PDLN01000005">
    <property type="protein sequence ID" value="RDW85423.1"/>
    <property type="molecule type" value="Genomic_DNA"/>
</dbReference>
<dbReference type="CDD" id="cd20071">
    <property type="entry name" value="SET_SMYD"/>
    <property type="match status" value="1"/>
</dbReference>
<dbReference type="AlphaFoldDB" id="A0A3D8SGL3"/>
<comment type="caution">
    <text evidence="2">The sequence shown here is derived from an EMBL/GenBank/DDBJ whole genome shotgun (WGS) entry which is preliminary data.</text>
</comment>
<sequence length="962" mass="108717">MGAANPRVGGVAQQARHQLTWSLIIPTSIYFHGVWNVYFYQITPNPHRYQRIDMDPASGSPSQRIQYKPLDASRNEIRVLSFEPPSTPDDLSSRLDRILGLNQGPLRLTLEHVSLDEFKPEYTTFRTARPAQWSRSQVDDAWCEQFDFDLGSTSSDVFRTIARFTWGDYTAISYMWGSQEDTKTIIINGMPVTVGENLAAALDCLRSSLVDNVWIDAVCINQDDIDERNSQVLRIRDIFSQSLAVMIWLGEDEMSGTGLDSWVETSFDKLRLCNTILETHGRQTLEAALGIDVKAWESDHSYDELEGFPFSGDVLYFDNEWWADSDDEDEFGPPHFRDLVAVALFQLAQNPYWTRLWIIQELAVSPIRSTLDWGDSCVPLRVVLTLADIFCNKVLDGGTLDSRVVARMSPYLQLLKFIGQWQKSGFLSDKKDGLKGTAVDDLRRLAGSAQCTLPHDKVFGLLGLLPQHISSKITIDYKRDETELSSEFTAAIFIANENSGNLEGAGGVKVQSTPFDSIYAVQDLPGRGKGLVAMEKISKGTRILSEEAVVTVSESVGSEQLRTSICQQVEALSENQRRDFLSMHNIHPYMNAAEQYLGIFRTNSLPAEAVGDKGAIFLEACRINHACDNNAQKNWNEKIKRHTVHALRDINKGEEITITYLGPLKNRKARQKALQEKFGFTCLCHLCSLPLEQSQESDRRLEEIHRLDGVIDQLGTEGVLVSPLRTLRYFDQQVRLYNEQGREDVGFAQAFVNAAQLVIANSDLARGRVFAERAASVWKTTLGGDNTQTIKHGALAQDPSKYELFGISTKWKTKVNEAPQGLEPGDFEDWLWKREKPNHPGQLADLRSRTTFPGFIDLPDENDVDPEFYERNNIGTYRPRRHWCFFGEIVDFASLLRLQMEIKDVDGTTIPLYFYTDSRGSELAPGQVQKGYTIAILYAERHAFMFCEPGIRHEDPQMIKVL</sequence>
<organism evidence="2 3">
    <name type="scientific">Coleophoma crateriformis</name>
    <dbReference type="NCBI Taxonomy" id="565419"/>
    <lineage>
        <taxon>Eukaryota</taxon>
        <taxon>Fungi</taxon>
        <taxon>Dikarya</taxon>
        <taxon>Ascomycota</taxon>
        <taxon>Pezizomycotina</taxon>
        <taxon>Leotiomycetes</taxon>
        <taxon>Helotiales</taxon>
        <taxon>Dermateaceae</taxon>
        <taxon>Coleophoma</taxon>
    </lineage>
</organism>
<feature type="domain" description="SET" evidence="1">
    <location>
        <begin position="516"/>
        <end position="661"/>
    </location>
</feature>
<protein>
    <submittedName>
        <fullName evidence="2">SET-containing protein 5</fullName>
    </submittedName>
</protein>
<dbReference type="InterPro" id="IPR010730">
    <property type="entry name" value="HET"/>
</dbReference>
<dbReference type="InterPro" id="IPR001214">
    <property type="entry name" value="SET_dom"/>
</dbReference>
<proteinExistence type="predicted"/>
<dbReference type="SUPFAM" id="SSF82199">
    <property type="entry name" value="SET domain"/>
    <property type="match status" value="1"/>
</dbReference>
<gene>
    <name evidence="2" type="ORF">BP5796_03748</name>
</gene>
<name>A0A3D8SGL3_9HELO</name>
<dbReference type="OrthoDB" id="265717at2759"/>
<dbReference type="PANTHER" id="PTHR47332">
    <property type="entry name" value="SET DOMAIN-CONTAINING PROTEIN 5"/>
    <property type="match status" value="1"/>
</dbReference>
<dbReference type="Pfam" id="PF06985">
    <property type="entry name" value="HET"/>
    <property type="match status" value="1"/>
</dbReference>
<reference evidence="2 3" key="1">
    <citation type="journal article" date="2018" name="IMA Fungus">
        <title>IMA Genome-F 9: Draft genome sequence of Annulohypoxylon stygium, Aspergillus mulundensis, Berkeleyomyces basicola (syn. Thielaviopsis basicola), Ceratocystis smalleyi, two Cercospora beticola strains, Coleophoma cylindrospora, Fusarium fracticaudum, Phialophora cf. hyalina, and Morchella septimelata.</title>
        <authorList>
            <person name="Wingfield B.D."/>
            <person name="Bills G.F."/>
            <person name="Dong Y."/>
            <person name="Huang W."/>
            <person name="Nel W.J."/>
            <person name="Swalarsk-Parry B.S."/>
            <person name="Vaghefi N."/>
            <person name="Wilken P.M."/>
            <person name="An Z."/>
            <person name="de Beer Z.W."/>
            <person name="De Vos L."/>
            <person name="Chen L."/>
            <person name="Duong T.A."/>
            <person name="Gao Y."/>
            <person name="Hammerbacher A."/>
            <person name="Kikkert J.R."/>
            <person name="Li Y."/>
            <person name="Li H."/>
            <person name="Li K."/>
            <person name="Li Q."/>
            <person name="Liu X."/>
            <person name="Ma X."/>
            <person name="Naidoo K."/>
            <person name="Pethybridge S.J."/>
            <person name="Sun J."/>
            <person name="Steenkamp E.T."/>
            <person name="van der Nest M.A."/>
            <person name="van Wyk S."/>
            <person name="Wingfield M.J."/>
            <person name="Xiong C."/>
            <person name="Yue Q."/>
            <person name="Zhang X."/>
        </authorList>
    </citation>
    <scope>NUCLEOTIDE SEQUENCE [LARGE SCALE GENOMIC DNA]</scope>
    <source>
        <strain evidence="2 3">BP5796</strain>
    </source>
</reference>
<evidence type="ECO:0000259" key="1">
    <source>
        <dbReference type="PROSITE" id="PS50280"/>
    </source>
</evidence>
<dbReference type="PROSITE" id="PS50280">
    <property type="entry name" value="SET"/>
    <property type="match status" value="1"/>
</dbReference>
<evidence type="ECO:0000313" key="3">
    <source>
        <dbReference type="Proteomes" id="UP000256328"/>
    </source>
</evidence>
<evidence type="ECO:0000313" key="2">
    <source>
        <dbReference type="EMBL" id="RDW85423.1"/>
    </source>
</evidence>
<dbReference type="Pfam" id="PF00856">
    <property type="entry name" value="SET"/>
    <property type="match status" value="1"/>
</dbReference>
<dbReference type="Gene3D" id="2.170.270.10">
    <property type="entry name" value="SET domain"/>
    <property type="match status" value="1"/>
</dbReference>
<dbReference type="SMART" id="SM00317">
    <property type="entry name" value="SET"/>
    <property type="match status" value="1"/>
</dbReference>
<dbReference type="InterPro" id="IPR046341">
    <property type="entry name" value="SET_dom_sf"/>
</dbReference>
<dbReference type="InterPro" id="IPR053185">
    <property type="entry name" value="SET_domain_protein"/>
</dbReference>
<dbReference type="Proteomes" id="UP000256328">
    <property type="component" value="Unassembled WGS sequence"/>
</dbReference>
<keyword evidence="3" id="KW-1185">Reference proteome</keyword>
<dbReference type="PANTHER" id="PTHR47332:SF2">
    <property type="entry name" value="SET-6"/>
    <property type="match status" value="1"/>
</dbReference>
<accession>A0A3D8SGL3</accession>